<evidence type="ECO:0000256" key="5">
    <source>
        <dbReference type="ARBA" id="ARBA00022598"/>
    </source>
</evidence>
<dbReference type="InterPro" id="IPR006405">
    <property type="entry name" value="Nic_PRibTrfase_pncB"/>
</dbReference>
<feature type="domain" description="Nicotinate phosphoribosyltransferase N-terminal" evidence="11">
    <location>
        <begin position="36"/>
        <end position="159"/>
    </location>
</feature>
<evidence type="ECO:0000256" key="6">
    <source>
        <dbReference type="ARBA" id="ARBA00022642"/>
    </source>
</evidence>
<dbReference type="InterPro" id="IPR040727">
    <property type="entry name" value="NAPRTase_N"/>
</dbReference>
<evidence type="ECO:0000256" key="4">
    <source>
        <dbReference type="ARBA" id="ARBA00022553"/>
    </source>
</evidence>
<protein>
    <recommendedName>
        <fullName evidence="3 9">Nicotinate phosphoribosyltransferase</fullName>
        <ecNumber evidence="3 9">6.3.4.21</ecNumber>
    </recommendedName>
</protein>
<keyword evidence="13" id="KW-0328">Glycosyltransferase</keyword>
<comment type="function">
    <text evidence="9">Catalyzes the first step in the biosynthesis of NAD from nicotinic acid, the ATP-dependent synthesis of beta-nicotinate D-ribonucleotide from nicotinate and 5-phospho-D-ribose 1-phosphate.</text>
</comment>
<sequence length="511" mass="57441">MLKNAIIVSIYKLLITKNKYLFDWRKSMYKDDSLTLHTDLYQINMMQVYFNQGIHNKKAVFEVFFRQLPFKNGFAVFAGLERIVNYLENLTFSETDIAYLKDLGYPADFLDYLANLKLGLTINSSLEGDLVFANEPIFQVEGPLAQCQLVETALLNIINYQTLIATKAARIRSVIGDAPLLEFGTRRAQEMDAAIWGTRAAVIGGADATSNVRAGKIFGIPVSGTHAHALVQAYGNDYDAFKAYASTHKDCVFLVDTYDTLKIGVPNAIRVAKELGDKINFLGVRLDSGDLAYLSKQVRKQLDAAGFPNAKIYASNDLDENTILNLKMQKAKIDVWGVGTKLITAYDQPALGAVYKIVSIEDDQGVMHDTIKLSNNAEKVSTPGKKQVWRITSRAKGKSEGDYITFAGTDVNALEEINMFHPTYTYINKTVRDFDAVPLLVPIYDKGQLIYDLPSLDEIKNYATKELDELWNEYKRVLNPQDYPVDLAKDVWDNKMALIDNVRKKAHNFPE</sequence>
<name>A0ABP2KGL9_STRVE</name>
<dbReference type="InterPro" id="IPR041525">
    <property type="entry name" value="N/Namide_PRibTrfase"/>
</dbReference>
<comment type="pathway">
    <text evidence="1 9">Cofactor biosynthesis; NAD(+) biosynthesis; nicotinate D-ribonucleotide from nicotinate: step 1/1.</text>
</comment>
<dbReference type="NCBIfam" id="NF006697">
    <property type="entry name" value="PRK09243.1-4"/>
    <property type="match status" value="1"/>
</dbReference>
<dbReference type="InterPro" id="IPR036068">
    <property type="entry name" value="Nicotinate_pribotase-like_C"/>
</dbReference>
<dbReference type="InterPro" id="IPR007229">
    <property type="entry name" value="Nic_PRibTrfase-Fam"/>
</dbReference>
<keyword evidence="6 9" id="KW-0662">Pyridine nucleotide biosynthesis</keyword>
<dbReference type="PANTHER" id="PTHR11098">
    <property type="entry name" value="NICOTINATE PHOSPHORIBOSYLTRANSFERASE"/>
    <property type="match status" value="1"/>
</dbReference>
<keyword evidence="14" id="KW-1185">Reference proteome</keyword>
<evidence type="ECO:0000256" key="7">
    <source>
        <dbReference type="ARBA" id="ARBA00022679"/>
    </source>
</evidence>
<keyword evidence="7 9" id="KW-0808">Transferase</keyword>
<dbReference type="NCBIfam" id="NF009131">
    <property type="entry name" value="PRK12484.1"/>
    <property type="match status" value="1"/>
</dbReference>
<dbReference type="GO" id="GO:0016757">
    <property type="term" value="F:glycosyltransferase activity"/>
    <property type="evidence" value="ECO:0007669"/>
    <property type="project" value="UniProtKB-KW"/>
</dbReference>
<evidence type="ECO:0000313" key="14">
    <source>
        <dbReference type="Proteomes" id="UP000003697"/>
    </source>
</evidence>
<dbReference type="Proteomes" id="UP000003697">
    <property type="component" value="Unassembled WGS sequence"/>
</dbReference>
<dbReference type="PIRSF" id="PIRSF000484">
    <property type="entry name" value="NAPRT"/>
    <property type="match status" value="1"/>
</dbReference>
<dbReference type="PANTHER" id="PTHR11098:SF1">
    <property type="entry name" value="NICOTINATE PHOSPHORIBOSYLTRANSFERASE"/>
    <property type="match status" value="1"/>
</dbReference>
<dbReference type="Gene3D" id="3.20.20.70">
    <property type="entry name" value="Aldolase class I"/>
    <property type="match status" value="1"/>
</dbReference>
<evidence type="ECO:0000259" key="10">
    <source>
        <dbReference type="Pfam" id="PF04095"/>
    </source>
</evidence>
<dbReference type="SUPFAM" id="SSF54675">
    <property type="entry name" value="Nicotinate/Quinolinate PRTase N-terminal domain-like"/>
    <property type="match status" value="1"/>
</dbReference>
<dbReference type="NCBIfam" id="NF006694">
    <property type="entry name" value="PRK09243.1-1"/>
    <property type="match status" value="1"/>
</dbReference>
<dbReference type="Pfam" id="PF04095">
    <property type="entry name" value="NAPRTase"/>
    <property type="match status" value="1"/>
</dbReference>
<organism evidence="13 14">
    <name type="scientific">Streptococcus vestibularis ATCC 49124</name>
    <dbReference type="NCBI Taxonomy" id="889206"/>
    <lineage>
        <taxon>Bacteria</taxon>
        <taxon>Bacillati</taxon>
        <taxon>Bacillota</taxon>
        <taxon>Bacilli</taxon>
        <taxon>Lactobacillales</taxon>
        <taxon>Streptococcaceae</taxon>
        <taxon>Streptococcus</taxon>
    </lineage>
</organism>
<keyword evidence="4" id="KW-0597">Phosphoprotein</keyword>
<dbReference type="EMBL" id="AEVI01000075">
    <property type="protein sequence ID" value="EFX95432.1"/>
    <property type="molecule type" value="Genomic_DNA"/>
</dbReference>
<dbReference type="InterPro" id="IPR041619">
    <property type="entry name" value="NAPRTase_C"/>
</dbReference>
<evidence type="ECO:0000256" key="8">
    <source>
        <dbReference type="ARBA" id="ARBA00048668"/>
    </source>
</evidence>
<dbReference type="NCBIfam" id="TIGR01513">
    <property type="entry name" value="NAPRTase_put"/>
    <property type="match status" value="1"/>
</dbReference>
<proteinExistence type="inferred from homology"/>
<gene>
    <name evidence="13" type="primary">pncB</name>
    <name evidence="13" type="ORF">HMPREF9425_1662</name>
</gene>
<comment type="caution">
    <text evidence="13">The sequence shown here is derived from an EMBL/GenBank/DDBJ whole genome shotgun (WGS) entry which is preliminary data.</text>
</comment>
<evidence type="ECO:0000256" key="9">
    <source>
        <dbReference type="RuleBase" id="RU365100"/>
    </source>
</evidence>
<dbReference type="Gene3D" id="3.20.140.10">
    <property type="entry name" value="nicotinate phosphoribosyltransferase"/>
    <property type="match status" value="1"/>
</dbReference>
<evidence type="ECO:0000256" key="3">
    <source>
        <dbReference type="ARBA" id="ARBA00013236"/>
    </source>
</evidence>
<dbReference type="SUPFAM" id="SSF51690">
    <property type="entry name" value="Nicotinate/Quinolinate PRTase C-terminal domain-like"/>
    <property type="match status" value="1"/>
</dbReference>
<comment type="similarity">
    <text evidence="2 9">Belongs to the NAPRTase family.</text>
</comment>
<comment type="PTM">
    <text evidence="9">Transiently phosphorylated on a His residue during the reaction cycle. Phosphorylation strongly increases the affinity for substrates and increases the rate of nicotinate D-ribonucleotide production. Dephosphorylation regenerates the low-affinity form of the enzyme, leading to product release.</text>
</comment>
<dbReference type="NCBIfam" id="NF006695">
    <property type="entry name" value="PRK09243.1-2"/>
    <property type="match status" value="1"/>
</dbReference>
<feature type="domain" description="Nicotinate phosphoribosyltransferase C-terminal" evidence="12">
    <location>
        <begin position="385"/>
        <end position="494"/>
    </location>
</feature>
<evidence type="ECO:0000313" key="13">
    <source>
        <dbReference type="EMBL" id="EFX95432.1"/>
    </source>
</evidence>
<feature type="domain" description="Nicotinate/nicotinamide phosphoribosyltransferase" evidence="10">
    <location>
        <begin position="181"/>
        <end position="359"/>
    </location>
</feature>
<dbReference type="CDD" id="cd01570">
    <property type="entry name" value="NAPRTase_A"/>
    <property type="match status" value="1"/>
</dbReference>
<dbReference type="Pfam" id="PF17767">
    <property type="entry name" value="NAPRTase_N"/>
    <property type="match status" value="1"/>
</dbReference>
<dbReference type="InterPro" id="IPR013785">
    <property type="entry name" value="Aldolase_TIM"/>
</dbReference>
<evidence type="ECO:0000256" key="2">
    <source>
        <dbReference type="ARBA" id="ARBA00010897"/>
    </source>
</evidence>
<evidence type="ECO:0000256" key="1">
    <source>
        <dbReference type="ARBA" id="ARBA00004952"/>
    </source>
</evidence>
<evidence type="ECO:0000259" key="11">
    <source>
        <dbReference type="Pfam" id="PF17767"/>
    </source>
</evidence>
<accession>A0ABP2KGL9</accession>
<keyword evidence="5 9" id="KW-0436">Ligase</keyword>
<dbReference type="EC" id="6.3.4.21" evidence="3 9"/>
<comment type="catalytic activity">
    <reaction evidence="8 9">
        <text>5-phospho-alpha-D-ribose 1-diphosphate + nicotinate + ATP + H2O = nicotinate beta-D-ribonucleotide + ADP + phosphate + diphosphate</text>
        <dbReference type="Rhea" id="RHEA:36163"/>
        <dbReference type="ChEBI" id="CHEBI:15377"/>
        <dbReference type="ChEBI" id="CHEBI:30616"/>
        <dbReference type="ChEBI" id="CHEBI:32544"/>
        <dbReference type="ChEBI" id="CHEBI:33019"/>
        <dbReference type="ChEBI" id="CHEBI:43474"/>
        <dbReference type="ChEBI" id="CHEBI:57502"/>
        <dbReference type="ChEBI" id="CHEBI:58017"/>
        <dbReference type="ChEBI" id="CHEBI:456216"/>
        <dbReference type="EC" id="6.3.4.21"/>
    </reaction>
</comment>
<dbReference type="GO" id="GO:0004516">
    <property type="term" value="F:nicotinate phosphoribosyltransferase activity"/>
    <property type="evidence" value="ECO:0007669"/>
    <property type="project" value="UniProtKB-EC"/>
</dbReference>
<dbReference type="Pfam" id="PF17956">
    <property type="entry name" value="NAPRTase_C"/>
    <property type="match status" value="1"/>
</dbReference>
<reference evidence="13 14" key="1">
    <citation type="submission" date="2011-01" db="EMBL/GenBank/DDBJ databases">
        <authorList>
            <person name="Muzny D."/>
            <person name="Qin X."/>
            <person name="Buhay C."/>
            <person name="Dugan-Rocha S."/>
            <person name="Ding Y."/>
            <person name="Chen G."/>
            <person name="Hawes A."/>
            <person name="Holder M."/>
            <person name="Jhangiani S."/>
            <person name="Johnson A."/>
            <person name="Khan Z."/>
            <person name="Li Z."/>
            <person name="Liu W."/>
            <person name="Liu X."/>
            <person name="Perez L."/>
            <person name="Shen H."/>
            <person name="Wang Q."/>
            <person name="Watt J."/>
            <person name="Xi L."/>
            <person name="Xin Y."/>
            <person name="Zhou J."/>
            <person name="Deng J."/>
            <person name="Jiang H."/>
            <person name="Liu Y."/>
            <person name="Qu J."/>
            <person name="Song X.-Z."/>
            <person name="Zhang L."/>
            <person name="Villasana D."/>
            <person name="Johnson A."/>
            <person name="Liu J."/>
            <person name="Liyanage D."/>
            <person name="Lorensuhewa L."/>
            <person name="Robinson T."/>
            <person name="Song A."/>
            <person name="Song B.-B."/>
            <person name="Dinh H."/>
            <person name="Thornton R."/>
            <person name="Coyle M."/>
            <person name="Francisco L."/>
            <person name="Jackson L."/>
            <person name="Javaid M."/>
            <person name="Korchina V."/>
            <person name="Kovar C."/>
            <person name="Mata R."/>
            <person name="Mathew T."/>
            <person name="Ngo R."/>
            <person name="Nguyen L."/>
            <person name="Nguyen N."/>
            <person name="Okwuonu G."/>
            <person name="Ongeri F."/>
            <person name="Pham C."/>
            <person name="Simmons D."/>
            <person name="Wilczek-Boney K."/>
            <person name="Hale W."/>
            <person name="Jakkamsetti A."/>
            <person name="Pham P."/>
            <person name="Ruth R."/>
            <person name="San Lucas F."/>
            <person name="Warren J."/>
            <person name="Zhang J."/>
            <person name="Zhao Z."/>
            <person name="Zhou C."/>
            <person name="Zhu D."/>
            <person name="Lee S."/>
            <person name="Bess C."/>
            <person name="Blankenburg K."/>
            <person name="Forbes L."/>
            <person name="Fu Q."/>
            <person name="Gubbala S."/>
            <person name="Hirani K."/>
            <person name="Jayaseelan J.C."/>
            <person name="Lara F."/>
            <person name="Munidasa M."/>
            <person name="Palculict T."/>
            <person name="Patil S."/>
            <person name="Pu L.-L."/>
            <person name="Saada N."/>
            <person name="Tang L."/>
            <person name="Weissenberger G."/>
            <person name="Zhu Y."/>
            <person name="Hemphill L."/>
            <person name="Shang Y."/>
            <person name="Youmans B."/>
            <person name="Ayvaz T."/>
            <person name="Ross M."/>
            <person name="Santibanez J."/>
            <person name="Aqrawi P."/>
            <person name="Gross S."/>
            <person name="Joshi V."/>
            <person name="Fowler G."/>
            <person name="Nazareth L."/>
            <person name="Reid J."/>
            <person name="Worley K."/>
            <person name="Petrosino J."/>
            <person name="Highlander S."/>
            <person name="Gibbs R."/>
        </authorList>
    </citation>
    <scope>NUCLEOTIDE SEQUENCE [LARGE SCALE GENOMIC DNA]</scope>
    <source>
        <strain evidence="13 14">ATCC 49124</strain>
    </source>
</reference>
<evidence type="ECO:0000259" key="12">
    <source>
        <dbReference type="Pfam" id="PF17956"/>
    </source>
</evidence>